<accession>A0A9W6BBB9</accession>
<evidence type="ECO:0000313" key="3">
    <source>
        <dbReference type="EMBL" id="GLC48640.1"/>
    </source>
</evidence>
<keyword evidence="1" id="KW-0175">Coiled coil</keyword>
<sequence>MFMFSQQICRTRLPAGSRTSADGCAPSVRSAAGQMPPPQTTQLCDRFQAAGQSRGCEPPAALRAPRHAYGGPEPFGTGAGVMRWEREAGALLSDHLRVEREKEWKRLRHRLVLNGPGPQEEAALGPQRTQEINLMRLQVRYKKFWDLMNERDRPWHFDVVVHLCTALSPYTCGRYFSVTAGTMQGILAQRAKAERAVRDLREDCRTLQRRLAGMTIRMARSGRPVSGEQLYQMERLEVQVSAGSGIAEWQLRRMQDIARATYQDTDYADHVAALLPLLQETKLLSDVARREMLPFVRALRDELEAFQDDLDERRLPRDELLRFLDELRDRELPPADRGRWPPLRPDEDVGWRYPPLEYWRASEDARRGSSGGGGSGAGRDAVGIGFGGRDGAGPWSDSDDGSGGGGSGGDSAWMWG</sequence>
<comment type="caution">
    <text evidence="3">The sequence shown here is derived from an EMBL/GenBank/DDBJ whole genome shotgun (WGS) entry which is preliminary data.</text>
</comment>
<dbReference type="AlphaFoldDB" id="A0A9W6BBB9"/>
<gene>
    <name evidence="3" type="primary">PLESTBF000079</name>
    <name evidence="3" type="ORF">PLESTB_000120500</name>
</gene>
<reference evidence="3 4" key="1">
    <citation type="journal article" date="2023" name="Commun. Biol.">
        <title>Reorganization of the ancestral sex-determining regions during the evolution of trioecy in Pleodorina starrii.</title>
        <authorList>
            <person name="Takahashi K."/>
            <person name="Suzuki S."/>
            <person name="Kawai-Toyooka H."/>
            <person name="Yamamoto K."/>
            <person name="Hamaji T."/>
            <person name="Ootsuki R."/>
            <person name="Yamaguchi H."/>
            <person name="Kawachi M."/>
            <person name="Higashiyama T."/>
            <person name="Nozaki H."/>
        </authorList>
    </citation>
    <scope>NUCLEOTIDE SEQUENCE [LARGE SCALE GENOMIC DNA]</scope>
    <source>
        <strain evidence="3 4">NIES-4479</strain>
    </source>
</reference>
<keyword evidence="4" id="KW-1185">Reference proteome</keyword>
<organism evidence="3 4">
    <name type="scientific">Pleodorina starrii</name>
    <dbReference type="NCBI Taxonomy" id="330485"/>
    <lineage>
        <taxon>Eukaryota</taxon>
        <taxon>Viridiplantae</taxon>
        <taxon>Chlorophyta</taxon>
        <taxon>core chlorophytes</taxon>
        <taxon>Chlorophyceae</taxon>
        <taxon>CS clade</taxon>
        <taxon>Chlamydomonadales</taxon>
        <taxon>Volvocaceae</taxon>
        <taxon>Pleodorina</taxon>
    </lineage>
</organism>
<evidence type="ECO:0000313" key="4">
    <source>
        <dbReference type="Proteomes" id="UP001165080"/>
    </source>
</evidence>
<dbReference type="Proteomes" id="UP001165080">
    <property type="component" value="Unassembled WGS sequence"/>
</dbReference>
<feature type="region of interest" description="Disordered" evidence="2">
    <location>
        <begin position="15"/>
        <end position="38"/>
    </location>
</feature>
<name>A0A9W6BBB9_9CHLO</name>
<evidence type="ECO:0000256" key="2">
    <source>
        <dbReference type="SAM" id="MobiDB-lite"/>
    </source>
</evidence>
<feature type="region of interest" description="Disordered" evidence="2">
    <location>
        <begin position="363"/>
        <end position="416"/>
    </location>
</feature>
<proteinExistence type="predicted"/>
<feature type="coiled-coil region" evidence="1">
    <location>
        <begin position="183"/>
        <end position="217"/>
    </location>
</feature>
<protein>
    <submittedName>
        <fullName evidence="3">Uncharacterized protein</fullName>
    </submittedName>
</protein>
<dbReference type="EMBL" id="BRXU01000001">
    <property type="protein sequence ID" value="GLC48640.1"/>
    <property type="molecule type" value="Genomic_DNA"/>
</dbReference>
<evidence type="ECO:0000256" key="1">
    <source>
        <dbReference type="SAM" id="Coils"/>
    </source>
</evidence>